<accession>A0A6J7FP86</accession>
<protein>
    <submittedName>
        <fullName evidence="1">Unannotated protein</fullName>
    </submittedName>
</protein>
<gene>
    <name evidence="1" type="ORF">UFOPK3376_03225</name>
</gene>
<sequence>MVIGLASDAGDTVVQVAPPSVEYSYEVRCDDMQLGAVTYTASDPLPGTIVEMEGAVSARPPSVMTQLIGALANLIRAGSASHEYLCSPQPNGTADLRALPDHAFNNLS</sequence>
<name>A0A6J7FP86_9ZZZZ</name>
<reference evidence="1" key="1">
    <citation type="submission" date="2020-05" db="EMBL/GenBank/DDBJ databases">
        <authorList>
            <person name="Chiriac C."/>
            <person name="Salcher M."/>
            <person name="Ghai R."/>
            <person name="Kavagutti S V."/>
        </authorList>
    </citation>
    <scope>NUCLEOTIDE SEQUENCE</scope>
</reference>
<dbReference type="AlphaFoldDB" id="A0A6J7FP86"/>
<organism evidence="1">
    <name type="scientific">freshwater metagenome</name>
    <dbReference type="NCBI Taxonomy" id="449393"/>
    <lineage>
        <taxon>unclassified sequences</taxon>
        <taxon>metagenomes</taxon>
        <taxon>ecological metagenomes</taxon>
    </lineage>
</organism>
<evidence type="ECO:0000313" key="1">
    <source>
        <dbReference type="EMBL" id="CAB4897386.1"/>
    </source>
</evidence>
<dbReference type="EMBL" id="CAFBLP010000155">
    <property type="protein sequence ID" value="CAB4897386.1"/>
    <property type="molecule type" value="Genomic_DNA"/>
</dbReference>
<proteinExistence type="predicted"/>